<evidence type="ECO:0000256" key="1">
    <source>
        <dbReference type="ARBA" id="ARBA00004651"/>
    </source>
</evidence>
<keyword evidence="2 6" id="KW-1003">Cell membrane</keyword>
<comment type="caution">
    <text evidence="8">The sequence shown here is derived from an EMBL/GenBank/DDBJ whole genome shotgun (WGS) entry which is preliminary data.</text>
</comment>
<dbReference type="Pfam" id="PF09335">
    <property type="entry name" value="VTT_dom"/>
    <property type="match status" value="1"/>
</dbReference>
<comment type="similarity">
    <text evidence="6">Belongs to the TVP38/TMEM64 family.</text>
</comment>
<dbReference type="GO" id="GO:0005886">
    <property type="term" value="C:plasma membrane"/>
    <property type="evidence" value="ECO:0007669"/>
    <property type="project" value="UniProtKB-SubCell"/>
</dbReference>
<evidence type="ECO:0000256" key="6">
    <source>
        <dbReference type="RuleBase" id="RU366058"/>
    </source>
</evidence>
<feature type="transmembrane region" description="Helical" evidence="6">
    <location>
        <begin position="171"/>
        <end position="198"/>
    </location>
</feature>
<dbReference type="EMBL" id="ASWO01000005">
    <property type="protein sequence ID" value="EOT83822.1"/>
    <property type="molecule type" value="Genomic_DNA"/>
</dbReference>
<dbReference type="Proteomes" id="UP000015961">
    <property type="component" value="Unassembled WGS sequence"/>
</dbReference>
<evidence type="ECO:0000259" key="7">
    <source>
        <dbReference type="Pfam" id="PF09335"/>
    </source>
</evidence>
<organism evidence="8 9">
    <name type="scientific">Enterococcus sulfureus ATCC 49903</name>
    <dbReference type="NCBI Taxonomy" id="1140003"/>
    <lineage>
        <taxon>Bacteria</taxon>
        <taxon>Bacillati</taxon>
        <taxon>Bacillota</taxon>
        <taxon>Bacilli</taxon>
        <taxon>Lactobacillales</taxon>
        <taxon>Enterococcaceae</taxon>
        <taxon>Enterococcus</taxon>
    </lineage>
</organism>
<proteinExistence type="inferred from homology"/>
<dbReference type="PANTHER" id="PTHR12677:SF49">
    <property type="entry name" value="TVP38_TMEM64 FAMILY MEMBRANE PROTEIN"/>
    <property type="match status" value="1"/>
</dbReference>
<feature type="transmembrane region" description="Helical" evidence="6">
    <location>
        <begin position="53"/>
        <end position="71"/>
    </location>
</feature>
<keyword evidence="3 6" id="KW-0812">Transmembrane</keyword>
<protein>
    <recommendedName>
        <fullName evidence="6">TVP38/TMEM64 family membrane protein</fullName>
    </recommendedName>
</protein>
<dbReference type="AlphaFoldDB" id="S0KSX7"/>
<evidence type="ECO:0000313" key="8">
    <source>
        <dbReference type="EMBL" id="EOT83822.1"/>
    </source>
</evidence>
<name>S0KSX7_9ENTE</name>
<keyword evidence="4 6" id="KW-1133">Transmembrane helix</keyword>
<comment type="subcellular location">
    <subcellularLocation>
        <location evidence="1 6">Cell membrane</location>
        <topology evidence="1 6">Multi-pass membrane protein</topology>
    </subcellularLocation>
</comment>
<dbReference type="InterPro" id="IPR032816">
    <property type="entry name" value="VTT_dom"/>
</dbReference>
<keyword evidence="5 6" id="KW-0472">Membrane</keyword>
<dbReference type="PANTHER" id="PTHR12677">
    <property type="entry name" value="GOLGI APPARATUS MEMBRANE PROTEIN TVP38-RELATED"/>
    <property type="match status" value="1"/>
</dbReference>
<feature type="transmembrane region" description="Helical" evidence="6">
    <location>
        <begin position="12"/>
        <end position="32"/>
    </location>
</feature>
<dbReference type="OrthoDB" id="371137at2"/>
<dbReference type="STRING" id="1140003.OMY_01131"/>
<accession>S0KSX7</accession>
<keyword evidence="9" id="KW-1185">Reference proteome</keyword>
<sequence>MKTGWKKWLHLFLQILPLIGVLSLIGVVAYGIHLGIFHSTKTLQTFIEQFGHLGILFFIILEIVQVIVPILPGGISTVAGMLLFGTFHGLVYSYIGLVIGEIIAYFLVKHYGHAFVKMVLSKKAYERFEASIEKHHKNIKRFMMLTFLIPFAPDDIACFIAGISRMNFKEYLLIILTLKPISIAIYGFILLHFVNLFIF</sequence>
<dbReference type="PATRIC" id="fig|1140003.3.peg.1089"/>
<dbReference type="RefSeq" id="WP_016185583.1">
    <property type="nucleotide sequence ID" value="NZ_ASWO01000005.1"/>
</dbReference>
<dbReference type="eggNOG" id="COG0398">
    <property type="taxonomic scope" value="Bacteria"/>
</dbReference>
<evidence type="ECO:0000256" key="2">
    <source>
        <dbReference type="ARBA" id="ARBA00022475"/>
    </source>
</evidence>
<feature type="transmembrane region" description="Helical" evidence="6">
    <location>
        <begin position="142"/>
        <end position="165"/>
    </location>
</feature>
<feature type="domain" description="VTT" evidence="7">
    <location>
        <begin position="71"/>
        <end position="189"/>
    </location>
</feature>
<gene>
    <name evidence="8" type="ORF">I573_01547</name>
</gene>
<dbReference type="InterPro" id="IPR015414">
    <property type="entry name" value="TMEM64"/>
</dbReference>
<evidence type="ECO:0000256" key="3">
    <source>
        <dbReference type="ARBA" id="ARBA00022692"/>
    </source>
</evidence>
<evidence type="ECO:0000256" key="5">
    <source>
        <dbReference type="ARBA" id="ARBA00023136"/>
    </source>
</evidence>
<reference evidence="8 9" key="1">
    <citation type="submission" date="2013-03" db="EMBL/GenBank/DDBJ databases">
        <title>The Genome Sequence of Enterococcus sulfureus ATCC_49903 (PacBio/Illumina hybrid assembly).</title>
        <authorList>
            <consortium name="The Broad Institute Genomics Platform"/>
            <consortium name="The Broad Institute Genome Sequencing Center for Infectious Disease"/>
            <person name="Earl A."/>
            <person name="Russ C."/>
            <person name="Gilmore M."/>
            <person name="Surin D."/>
            <person name="Walker B."/>
            <person name="Young S."/>
            <person name="Zeng Q."/>
            <person name="Gargeya S."/>
            <person name="Fitzgerald M."/>
            <person name="Haas B."/>
            <person name="Abouelleil A."/>
            <person name="Allen A.W."/>
            <person name="Alvarado L."/>
            <person name="Arachchi H.M."/>
            <person name="Berlin A.M."/>
            <person name="Chapman S.B."/>
            <person name="Gainer-Dewar J."/>
            <person name="Goldberg J."/>
            <person name="Griggs A."/>
            <person name="Gujja S."/>
            <person name="Hansen M."/>
            <person name="Howarth C."/>
            <person name="Imamovic A."/>
            <person name="Ireland A."/>
            <person name="Larimer J."/>
            <person name="McCowan C."/>
            <person name="Murphy C."/>
            <person name="Pearson M."/>
            <person name="Poon T.W."/>
            <person name="Priest M."/>
            <person name="Roberts A."/>
            <person name="Saif S."/>
            <person name="Shea T."/>
            <person name="Sisk P."/>
            <person name="Sykes S."/>
            <person name="Wortman J."/>
            <person name="Nusbaum C."/>
            <person name="Birren B."/>
        </authorList>
    </citation>
    <scope>NUCLEOTIDE SEQUENCE [LARGE SCALE GENOMIC DNA]</scope>
    <source>
        <strain evidence="8 9">ATCC 49903</strain>
    </source>
</reference>
<evidence type="ECO:0000256" key="4">
    <source>
        <dbReference type="ARBA" id="ARBA00022989"/>
    </source>
</evidence>
<evidence type="ECO:0000313" key="9">
    <source>
        <dbReference type="Proteomes" id="UP000015961"/>
    </source>
</evidence>
<feature type="transmembrane region" description="Helical" evidence="6">
    <location>
        <begin position="91"/>
        <end position="108"/>
    </location>
</feature>